<gene>
    <name evidence="3" type="ORF">MEDL_49023</name>
</gene>
<evidence type="ECO:0000256" key="1">
    <source>
        <dbReference type="SAM" id="MobiDB-lite"/>
    </source>
</evidence>
<evidence type="ECO:0000259" key="2">
    <source>
        <dbReference type="Pfam" id="PF00021"/>
    </source>
</evidence>
<protein>
    <recommendedName>
        <fullName evidence="2">UPAR/Ly6 domain-containing protein</fullName>
    </recommendedName>
</protein>
<dbReference type="Pfam" id="PF00021">
    <property type="entry name" value="UPAR_LY6"/>
    <property type="match status" value="1"/>
</dbReference>
<organism evidence="3 4">
    <name type="scientific">Mytilus edulis</name>
    <name type="common">Blue mussel</name>
    <dbReference type="NCBI Taxonomy" id="6550"/>
    <lineage>
        <taxon>Eukaryota</taxon>
        <taxon>Metazoa</taxon>
        <taxon>Spiralia</taxon>
        <taxon>Lophotrochozoa</taxon>
        <taxon>Mollusca</taxon>
        <taxon>Bivalvia</taxon>
        <taxon>Autobranchia</taxon>
        <taxon>Pteriomorphia</taxon>
        <taxon>Mytilida</taxon>
        <taxon>Mytiloidea</taxon>
        <taxon>Mytilidae</taxon>
        <taxon>Mytilinae</taxon>
        <taxon>Mytilus</taxon>
    </lineage>
</organism>
<keyword evidence="4" id="KW-1185">Reference proteome</keyword>
<evidence type="ECO:0000313" key="3">
    <source>
        <dbReference type="EMBL" id="CAG2236519.1"/>
    </source>
</evidence>
<feature type="compositionally biased region" description="Low complexity" evidence="1">
    <location>
        <begin position="124"/>
        <end position="142"/>
    </location>
</feature>
<reference evidence="3" key="1">
    <citation type="submission" date="2021-03" db="EMBL/GenBank/DDBJ databases">
        <authorList>
            <person name="Bekaert M."/>
        </authorList>
    </citation>
    <scope>NUCLEOTIDE SEQUENCE</scope>
</reference>
<name>A0A8S3TSK5_MYTED</name>
<dbReference type="AlphaFoldDB" id="A0A8S3TSK5"/>
<feature type="region of interest" description="Disordered" evidence="1">
    <location>
        <begin position="42"/>
        <end position="197"/>
    </location>
</feature>
<feature type="compositionally biased region" description="Low complexity" evidence="1">
    <location>
        <begin position="55"/>
        <end position="64"/>
    </location>
</feature>
<dbReference type="OrthoDB" id="6150494at2759"/>
<dbReference type="Gene3D" id="2.10.60.10">
    <property type="entry name" value="CD59"/>
    <property type="match status" value="1"/>
</dbReference>
<feature type="compositionally biased region" description="Pro residues" evidence="1">
    <location>
        <begin position="65"/>
        <end position="100"/>
    </location>
</feature>
<feature type="domain" description="UPAR/Ly6" evidence="2">
    <location>
        <begin position="201"/>
        <end position="289"/>
    </location>
</feature>
<evidence type="ECO:0000313" key="4">
    <source>
        <dbReference type="Proteomes" id="UP000683360"/>
    </source>
</evidence>
<sequence length="307" mass="33797">MMGKESLLAGHPKAKKQIIGGIDNFDVCYYCCDDDFCNKKECEKGHPSTQHNIQTTTVTTTKATHPPPTTTKTTSPPPTTTKATQPPPTTTKATHPPPTTTPKRVTNPPPTTTTTKRTPPPPTTTTTTKRTPPPTTTTTTKRTPPPTTPTTTKRTLPPTTTTTTKRTPPPTTATTTKRTHPPTTTTTTRRTTTPTPTKPPALNCYYCEYSSHEKECNHTTKCNPGEDQCYLSRVDGGSDNDNLCFYKMGCMARTDCHHYRSVIHKTGTAVMGTDTIEFFECCDHSNCNNHIIRKHPQRCNPLTTIKP</sequence>
<dbReference type="EMBL" id="CAJPWZ010002359">
    <property type="protein sequence ID" value="CAG2236519.1"/>
    <property type="molecule type" value="Genomic_DNA"/>
</dbReference>
<accession>A0A8S3TSK5</accession>
<dbReference type="Proteomes" id="UP000683360">
    <property type="component" value="Unassembled WGS sequence"/>
</dbReference>
<dbReference type="InterPro" id="IPR016054">
    <property type="entry name" value="LY6_UPA_recep-like"/>
</dbReference>
<feature type="compositionally biased region" description="Low complexity" evidence="1">
    <location>
        <begin position="101"/>
        <end position="117"/>
    </location>
</feature>
<comment type="caution">
    <text evidence="3">The sequence shown here is derived from an EMBL/GenBank/DDBJ whole genome shotgun (WGS) entry which is preliminary data.</text>
</comment>
<proteinExistence type="predicted"/>
<dbReference type="InterPro" id="IPR045860">
    <property type="entry name" value="Snake_toxin-like_sf"/>
</dbReference>
<dbReference type="SUPFAM" id="SSF57302">
    <property type="entry name" value="Snake toxin-like"/>
    <property type="match status" value="1"/>
</dbReference>
<feature type="compositionally biased region" description="Low complexity" evidence="1">
    <location>
        <begin position="149"/>
        <end position="195"/>
    </location>
</feature>